<evidence type="ECO:0000256" key="2">
    <source>
        <dbReference type="ARBA" id="ARBA00022475"/>
    </source>
</evidence>
<feature type="domain" description="Cadherin" evidence="16">
    <location>
        <begin position="571"/>
        <end position="671"/>
    </location>
</feature>
<dbReference type="FunFam" id="2.60.40.60:FF:000098">
    <property type="entry name" value="cadherin-23 isoform X1"/>
    <property type="match status" value="1"/>
</dbReference>
<gene>
    <name evidence="17" type="ORF">AAG570_004098</name>
</gene>
<dbReference type="InterPro" id="IPR020894">
    <property type="entry name" value="Cadherin_CS"/>
</dbReference>
<keyword evidence="9 15" id="KW-1133">Transmembrane helix</keyword>
<accession>A0ABD0YFD1</accession>
<keyword evidence="6" id="KW-0677">Repeat</keyword>
<evidence type="ECO:0000256" key="9">
    <source>
        <dbReference type="ARBA" id="ARBA00022989"/>
    </source>
</evidence>
<keyword evidence="11" id="KW-0325">Glycoprotein</keyword>
<keyword evidence="18" id="KW-1185">Reference proteome</keyword>
<evidence type="ECO:0000256" key="14">
    <source>
        <dbReference type="SAM" id="MobiDB-lite"/>
    </source>
</evidence>
<dbReference type="PROSITE" id="PS00232">
    <property type="entry name" value="CADHERIN_1"/>
    <property type="match status" value="1"/>
</dbReference>
<evidence type="ECO:0000256" key="5">
    <source>
        <dbReference type="ARBA" id="ARBA00022729"/>
    </source>
</evidence>
<evidence type="ECO:0000256" key="12">
    <source>
        <dbReference type="ARBA" id="ARBA00059331"/>
    </source>
</evidence>
<evidence type="ECO:0000256" key="13">
    <source>
        <dbReference type="PROSITE-ProRule" id="PRU00043"/>
    </source>
</evidence>
<feature type="compositionally biased region" description="Basic residues" evidence="14">
    <location>
        <begin position="885"/>
        <end position="895"/>
    </location>
</feature>
<dbReference type="PRINTS" id="PR00205">
    <property type="entry name" value="CADHERIN"/>
</dbReference>
<feature type="transmembrane region" description="Helical" evidence="15">
    <location>
        <begin position="774"/>
        <end position="801"/>
    </location>
</feature>
<dbReference type="AlphaFoldDB" id="A0ABD0YFD1"/>
<dbReference type="SUPFAM" id="SSF49313">
    <property type="entry name" value="Cadherin-like"/>
    <property type="match status" value="5"/>
</dbReference>
<dbReference type="Gene3D" id="2.60.40.60">
    <property type="entry name" value="Cadherins"/>
    <property type="match status" value="5"/>
</dbReference>
<dbReference type="InterPro" id="IPR015919">
    <property type="entry name" value="Cadherin-like_sf"/>
</dbReference>
<feature type="domain" description="Cadherin" evidence="16">
    <location>
        <begin position="114"/>
        <end position="217"/>
    </location>
</feature>
<evidence type="ECO:0000256" key="10">
    <source>
        <dbReference type="ARBA" id="ARBA00023136"/>
    </source>
</evidence>
<dbReference type="SMART" id="SM00112">
    <property type="entry name" value="CA"/>
    <property type="match status" value="5"/>
</dbReference>
<evidence type="ECO:0000256" key="4">
    <source>
        <dbReference type="ARBA" id="ARBA00022723"/>
    </source>
</evidence>
<dbReference type="EMBL" id="JBFDAA010000015">
    <property type="protein sequence ID" value="KAL1117783.1"/>
    <property type="molecule type" value="Genomic_DNA"/>
</dbReference>
<dbReference type="GO" id="GO:0005509">
    <property type="term" value="F:calcium ion binding"/>
    <property type="evidence" value="ECO:0007669"/>
    <property type="project" value="UniProtKB-UniRule"/>
</dbReference>
<keyword evidence="7 13" id="KW-0106">Calcium</keyword>
<evidence type="ECO:0000256" key="15">
    <source>
        <dbReference type="SAM" id="Phobius"/>
    </source>
</evidence>
<dbReference type="CDD" id="cd11304">
    <property type="entry name" value="Cadherin_repeat"/>
    <property type="match status" value="5"/>
</dbReference>
<dbReference type="GO" id="GO:0007155">
    <property type="term" value="P:cell adhesion"/>
    <property type="evidence" value="ECO:0007669"/>
    <property type="project" value="UniProtKB-KW"/>
</dbReference>
<proteinExistence type="predicted"/>
<sequence>MRLLLLPSDARIGSVIYRLRATDADKDYPLTFAATDYGSYVIRIDNLPCTKESIRCEANVLLERSLVPEQVFKFRMTVRDTKGDTTTVPATIQVTNGVTQFNQIFPHIPGVILIPESTEVGTELEYVIVRRNPRANSEAALELWGSTNFKLQQSSQKDTTTGVITLAAPLDYETKTMYKLSIFSVDQFADLESDSRNAAGFQVVIVVTDVQDTPPMWDHIEPVTKLRSNLTQGDFIVRVTARDGDKGSPRKVKYALVSEGNPFTVFFSIDQDTGDIRLDRPLKELASISRSHQPILVTVVAEEVALGKGEPPAQSSTTTVAFLLGELGNTPPYFESPNYVARIEENGLQGTPLVFGDPYVTEVRDDNMGKQGIFSLELENNNGTFEISPSVSERQAQFIIRVRDNTLLDYEINKELKFKIVARELNPGHKQLSSSVEVTVYISDVNDNPPKFTSQNYTARLPENSTTGLSVITVKATDVDTGDAGVIKYTSILGYKNTSLNLNPDTGLITVANGNHALDREETSVYQFYVEARDMNGLGHVASVPFTLYMTDVNDNSPTFEKSPIEFILGPEGTNFSQRAFIKADDADAEPPNNVVHYEILSGNYGTRFSLNAETGELTVNRRPTRFSRQTDLQTVTNLVVRAYDLGVPTKWTSAQVNIFPAESGARVMRFIVAGSNPDRYSTEQMLAAVTGGRVVIHSITPYRNSGLPFFQARTTDLTYGNSNTEKSIVTATILYSNNAIVDLETLQKRLIANQTTVVKSEPVTVYKSESTTLFWILILLLLLLFLTILTLLLCCLCAACPLYGMYNRKRSVVLSTDHINYTIHGKENKEVQAEWVNGSGRKEAWSGGGDTRRWSYGGGAGGGRRTDMTVAPSRTSPPPPSPHSYHHPHGHLNHRPSVIFTRQV</sequence>
<dbReference type="InterPro" id="IPR002126">
    <property type="entry name" value="Cadherin-like_dom"/>
</dbReference>
<protein>
    <recommendedName>
        <fullName evidence="16">Cadherin domain-containing protein</fullName>
    </recommendedName>
</protein>
<keyword evidence="5" id="KW-0732">Signal</keyword>
<dbReference type="Proteomes" id="UP001558652">
    <property type="component" value="Unassembled WGS sequence"/>
</dbReference>
<comment type="caution">
    <text evidence="17">The sequence shown here is derived from an EMBL/GenBank/DDBJ whole genome shotgun (WGS) entry which is preliminary data.</text>
</comment>
<evidence type="ECO:0000256" key="6">
    <source>
        <dbReference type="ARBA" id="ARBA00022737"/>
    </source>
</evidence>
<dbReference type="Pfam" id="PF00028">
    <property type="entry name" value="Cadherin"/>
    <property type="match status" value="3"/>
</dbReference>
<evidence type="ECO:0000256" key="3">
    <source>
        <dbReference type="ARBA" id="ARBA00022692"/>
    </source>
</evidence>
<name>A0ABD0YFD1_9HEMI</name>
<feature type="region of interest" description="Disordered" evidence="14">
    <location>
        <begin position="843"/>
        <end position="905"/>
    </location>
</feature>
<feature type="domain" description="Cadherin" evidence="16">
    <location>
        <begin position="335"/>
        <end position="452"/>
    </location>
</feature>
<dbReference type="PANTHER" id="PTHR24026:SF96">
    <property type="entry name" value="CADHERIN-86C"/>
    <property type="match status" value="1"/>
</dbReference>
<keyword evidence="8" id="KW-0130">Cell adhesion</keyword>
<keyword evidence="3 15" id="KW-0812">Transmembrane</keyword>
<evidence type="ECO:0000313" key="18">
    <source>
        <dbReference type="Proteomes" id="UP001558652"/>
    </source>
</evidence>
<dbReference type="PROSITE" id="PS50268">
    <property type="entry name" value="CADHERIN_2"/>
    <property type="match status" value="5"/>
</dbReference>
<feature type="domain" description="Cadherin" evidence="16">
    <location>
        <begin position="226"/>
        <end position="334"/>
    </location>
</feature>
<keyword evidence="2" id="KW-1003">Cell membrane</keyword>
<evidence type="ECO:0000256" key="8">
    <source>
        <dbReference type="ARBA" id="ARBA00022889"/>
    </source>
</evidence>
<reference evidence="17 18" key="1">
    <citation type="submission" date="2024-07" db="EMBL/GenBank/DDBJ databases">
        <title>Chromosome-level genome assembly of the water stick insect Ranatra chinensis (Heteroptera: Nepidae).</title>
        <authorList>
            <person name="Liu X."/>
        </authorList>
    </citation>
    <scope>NUCLEOTIDE SEQUENCE [LARGE SCALE GENOMIC DNA]</scope>
    <source>
        <strain evidence="17">Cailab_2021Rc</strain>
        <tissue evidence="17">Muscle</tissue>
    </source>
</reference>
<evidence type="ECO:0000256" key="1">
    <source>
        <dbReference type="ARBA" id="ARBA00004251"/>
    </source>
</evidence>
<dbReference type="FunFam" id="2.60.40.60:FF:000123">
    <property type="entry name" value="Protocadherin beta 4"/>
    <property type="match status" value="1"/>
</dbReference>
<dbReference type="GO" id="GO:0005886">
    <property type="term" value="C:plasma membrane"/>
    <property type="evidence" value="ECO:0007669"/>
    <property type="project" value="UniProtKB-SubCell"/>
</dbReference>
<evidence type="ECO:0000313" key="17">
    <source>
        <dbReference type="EMBL" id="KAL1117783.1"/>
    </source>
</evidence>
<organism evidence="17 18">
    <name type="scientific">Ranatra chinensis</name>
    <dbReference type="NCBI Taxonomy" id="642074"/>
    <lineage>
        <taxon>Eukaryota</taxon>
        <taxon>Metazoa</taxon>
        <taxon>Ecdysozoa</taxon>
        <taxon>Arthropoda</taxon>
        <taxon>Hexapoda</taxon>
        <taxon>Insecta</taxon>
        <taxon>Pterygota</taxon>
        <taxon>Neoptera</taxon>
        <taxon>Paraneoptera</taxon>
        <taxon>Hemiptera</taxon>
        <taxon>Heteroptera</taxon>
        <taxon>Panheteroptera</taxon>
        <taxon>Nepomorpha</taxon>
        <taxon>Nepidae</taxon>
        <taxon>Ranatrinae</taxon>
        <taxon>Ranatra</taxon>
    </lineage>
</organism>
<keyword evidence="10 15" id="KW-0472">Membrane</keyword>
<evidence type="ECO:0000256" key="11">
    <source>
        <dbReference type="ARBA" id="ARBA00023180"/>
    </source>
</evidence>
<comment type="function">
    <text evidence="12">Cadherins are calcium-dependent cell adhesion proteins. They preferentially interact with themselves in a homophilic manner in connecting cells.</text>
</comment>
<feature type="domain" description="Cadherin" evidence="16">
    <location>
        <begin position="453"/>
        <end position="560"/>
    </location>
</feature>
<evidence type="ECO:0000256" key="7">
    <source>
        <dbReference type="ARBA" id="ARBA00022837"/>
    </source>
</evidence>
<keyword evidence="4" id="KW-0479">Metal-binding</keyword>
<evidence type="ECO:0000259" key="16">
    <source>
        <dbReference type="PROSITE" id="PS50268"/>
    </source>
</evidence>
<comment type="subcellular location">
    <subcellularLocation>
        <location evidence="1">Cell membrane</location>
        <topology evidence="1">Single-pass type I membrane protein</topology>
    </subcellularLocation>
</comment>
<dbReference type="PANTHER" id="PTHR24026">
    <property type="entry name" value="FAT ATYPICAL CADHERIN-RELATED"/>
    <property type="match status" value="1"/>
</dbReference>